<protein>
    <submittedName>
        <fullName evidence="2">Uncharacterized protein</fullName>
    </submittedName>
</protein>
<sequence length="81" mass="9085">MSRCNSVPPRQDRQTDRHTRRFEVTPQVQASSIHISSQKTVKMARRPLCSISFPFFESSRSGPALLRVTSGQQTSCGDGYV</sequence>
<feature type="region of interest" description="Disordered" evidence="1">
    <location>
        <begin position="1"/>
        <end position="30"/>
    </location>
</feature>
<keyword evidence="3" id="KW-1185">Reference proteome</keyword>
<comment type="caution">
    <text evidence="2">The sequence shown here is derived from an EMBL/GenBank/DDBJ whole genome shotgun (WGS) entry which is preliminary data.</text>
</comment>
<name>A0A5B7D458_PORTR</name>
<organism evidence="2 3">
    <name type="scientific">Portunus trituberculatus</name>
    <name type="common">Swimming crab</name>
    <name type="synonym">Neptunus trituberculatus</name>
    <dbReference type="NCBI Taxonomy" id="210409"/>
    <lineage>
        <taxon>Eukaryota</taxon>
        <taxon>Metazoa</taxon>
        <taxon>Ecdysozoa</taxon>
        <taxon>Arthropoda</taxon>
        <taxon>Crustacea</taxon>
        <taxon>Multicrustacea</taxon>
        <taxon>Malacostraca</taxon>
        <taxon>Eumalacostraca</taxon>
        <taxon>Eucarida</taxon>
        <taxon>Decapoda</taxon>
        <taxon>Pleocyemata</taxon>
        <taxon>Brachyura</taxon>
        <taxon>Eubrachyura</taxon>
        <taxon>Portunoidea</taxon>
        <taxon>Portunidae</taxon>
        <taxon>Portuninae</taxon>
        <taxon>Portunus</taxon>
    </lineage>
</organism>
<evidence type="ECO:0000256" key="1">
    <source>
        <dbReference type="SAM" id="MobiDB-lite"/>
    </source>
</evidence>
<dbReference type="AlphaFoldDB" id="A0A5B7D458"/>
<reference evidence="2 3" key="1">
    <citation type="submission" date="2019-05" db="EMBL/GenBank/DDBJ databases">
        <title>Another draft genome of Portunus trituberculatus and its Hox gene families provides insights of decapod evolution.</title>
        <authorList>
            <person name="Jeong J.-H."/>
            <person name="Song I."/>
            <person name="Kim S."/>
            <person name="Choi T."/>
            <person name="Kim D."/>
            <person name="Ryu S."/>
            <person name="Kim W."/>
        </authorList>
    </citation>
    <scope>NUCLEOTIDE SEQUENCE [LARGE SCALE GENOMIC DNA]</scope>
    <source>
        <tissue evidence="2">Muscle</tissue>
    </source>
</reference>
<accession>A0A5B7D458</accession>
<dbReference type="Proteomes" id="UP000324222">
    <property type="component" value="Unassembled WGS sequence"/>
</dbReference>
<feature type="compositionally biased region" description="Basic and acidic residues" evidence="1">
    <location>
        <begin position="10"/>
        <end position="23"/>
    </location>
</feature>
<dbReference type="EMBL" id="VSRR010000424">
    <property type="protein sequence ID" value="MPC15406.1"/>
    <property type="molecule type" value="Genomic_DNA"/>
</dbReference>
<proteinExistence type="predicted"/>
<evidence type="ECO:0000313" key="2">
    <source>
        <dbReference type="EMBL" id="MPC15406.1"/>
    </source>
</evidence>
<gene>
    <name evidence="2" type="ORF">E2C01_008196</name>
</gene>
<evidence type="ECO:0000313" key="3">
    <source>
        <dbReference type="Proteomes" id="UP000324222"/>
    </source>
</evidence>